<gene>
    <name evidence="7" type="primary">LOC104700520</name>
</gene>
<organism evidence="6 7">
    <name type="scientific">Camelina sativa</name>
    <name type="common">False flax</name>
    <name type="synonym">Myagrum sativum</name>
    <dbReference type="NCBI Taxonomy" id="90675"/>
    <lineage>
        <taxon>Eukaryota</taxon>
        <taxon>Viridiplantae</taxon>
        <taxon>Streptophyta</taxon>
        <taxon>Embryophyta</taxon>
        <taxon>Tracheophyta</taxon>
        <taxon>Spermatophyta</taxon>
        <taxon>Magnoliopsida</taxon>
        <taxon>eudicotyledons</taxon>
        <taxon>Gunneridae</taxon>
        <taxon>Pentapetalae</taxon>
        <taxon>rosids</taxon>
        <taxon>malvids</taxon>
        <taxon>Brassicales</taxon>
        <taxon>Brassicaceae</taxon>
        <taxon>Camelineae</taxon>
        <taxon>Camelina</taxon>
    </lineage>
</organism>
<dbReference type="InterPro" id="IPR035513">
    <property type="entry name" value="Invertase/methylesterase_inhib"/>
</dbReference>
<evidence type="ECO:0000313" key="6">
    <source>
        <dbReference type="Proteomes" id="UP000694864"/>
    </source>
</evidence>
<reference evidence="7" key="2">
    <citation type="submission" date="2025-08" db="UniProtKB">
        <authorList>
            <consortium name="RefSeq"/>
        </authorList>
    </citation>
    <scope>IDENTIFICATION</scope>
    <source>
        <tissue evidence="7">Leaf</tissue>
    </source>
</reference>
<feature type="domain" description="Pectinesterase inhibitor" evidence="5">
    <location>
        <begin position="19"/>
        <end position="171"/>
    </location>
</feature>
<protein>
    <submittedName>
        <fullName evidence="7">Invertase inhibitor</fullName>
    </submittedName>
</protein>
<keyword evidence="1 4" id="KW-0732">Signal</keyword>
<reference evidence="6" key="1">
    <citation type="journal article" date="2014" name="Nat. Commun.">
        <title>The emerging biofuel crop Camelina sativa retains a highly undifferentiated hexaploid genome structure.</title>
        <authorList>
            <person name="Kagale S."/>
            <person name="Koh C."/>
            <person name="Nixon J."/>
            <person name="Bollina V."/>
            <person name="Clarke W.E."/>
            <person name="Tuteja R."/>
            <person name="Spillane C."/>
            <person name="Robinson S.J."/>
            <person name="Links M.G."/>
            <person name="Clarke C."/>
            <person name="Higgins E.E."/>
            <person name="Huebert T."/>
            <person name="Sharpe A.G."/>
            <person name="Parkin I.A."/>
        </authorList>
    </citation>
    <scope>NUCLEOTIDE SEQUENCE [LARGE SCALE GENOMIC DNA]</scope>
    <source>
        <strain evidence="6">cv. DH55</strain>
    </source>
</reference>
<dbReference type="GeneID" id="104700520"/>
<comment type="similarity">
    <text evidence="3">Belongs to the PMEI family.</text>
</comment>
<dbReference type="PANTHER" id="PTHR35357:SF17">
    <property type="entry name" value="PECTINESTERASE INHIBITOR 12"/>
    <property type="match status" value="1"/>
</dbReference>
<dbReference type="PANTHER" id="PTHR35357">
    <property type="entry name" value="OS02G0537100 PROTEIN"/>
    <property type="match status" value="1"/>
</dbReference>
<dbReference type="NCBIfam" id="TIGR01614">
    <property type="entry name" value="PME_inhib"/>
    <property type="match status" value="1"/>
</dbReference>
<dbReference type="Proteomes" id="UP000694864">
    <property type="component" value="Chromosome 7"/>
</dbReference>
<dbReference type="Pfam" id="PF04043">
    <property type="entry name" value="PMEI"/>
    <property type="match status" value="1"/>
</dbReference>
<evidence type="ECO:0000256" key="2">
    <source>
        <dbReference type="ARBA" id="ARBA00023157"/>
    </source>
</evidence>
<dbReference type="CDD" id="cd15795">
    <property type="entry name" value="PMEI-Pla_a_1_like"/>
    <property type="match status" value="1"/>
</dbReference>
<evidence type="ECO:0000256" key="4">
    <source>
        <dbReference type="SAM" id="SignalP"/>
    </source>
</evidence>
<dbReference type="InterPro" id="IPR034088">
    <property type="entry name" value="Pla_a_1-like"/>
</dbReference>
<feature type="signal peptide" evidence="4">
    <location>
        <begin position="1"/>
        <end position="20"/>
    </location>
</feature>
<evidence type="ECO:0000259" key="5">
    <source>
        <dbReference type="SMART" id="SM00856"/>
    </source>
</evidence>
<evidence type="ECO:0000256" key="3">
    <source>
        <dbReference type="ARBA" id="ARBA00038471"/>
    </source>
</evidence>
<dbReference type="InterPro" id="IPR006501">
    <property type="entry name" value="Pectinesterase_inhib_dom"/>
</dbReference>
<dbReference type="RefSeq" id="XP_010414344.1">
    <property type="nucleotide sequence ID" value="XM_010416042.1"/>
</dbReference>
<name>A0ABM0SPS9_CAMSA</name>
<evidence type="ECO:0000256" key="1">
    <source>
        <dbReference type="ARBA" id="ARBA00022729"/>
    </source>
</evidence>
<feature type="chain" id="PRO_5045473743" evidence="4">
    <location>
        <begin position="21"/>
        <end position="176"/>
    </location>
</feature>
<sequence>MKFLVSLVMFSLLLNGFAFAQTLLQDSCKKATVIEPGLIYNFCVDSLTQDPQSKTATTLEGLILPSTKNAEAKAMNVKEIVEHILKGKKYESIEAELRDCVEFYDDANDSLNTALASVRSHDYKTANENFSIALDVPGNCEDGIKERNKQHSPVSNENNDLFQKILIPLVFNYMLI</sequence>
<keyword evidence="6" id="KW-1185">Reference proteome</keyword>
<keyword evidence="2" id="KW-1015">Disulfide bond</keyword>
<evidence type="ECO:0000313" key="7">
    <source>
        <dbReference type="RefSeq" id="XP_010414344.1"/>
    </source>
</evidence>
<dbReference type="SUPFAM" id="SSF101148">
    <property type="entry name" value="Plant invertase/pectin methylesterase inhibitor"/>
    <property type="match status" value="1"/>
</dbReference>
<dbReference type="SMART" id="SM00856">
    <property type="entry name" value="PMEI"/>
    <property type="match status" value="1"/>
</dbReference>
<proteinExistence type="inferred from homology"/>
<accession>A0ABM0SPS9</accession>
<dbReference type="Gene3D" id="1.20.140.40">
    <property type="entry name" value="Invertase/pectin methylesterase inhibitor family protein"/>
    <property type="match status" value="1"/>
</dbReference>